<feature type="non-terminal residue" evidence="1">
    <location>
        <position position="53"/>
    </location>
</feature>
<comment type="caution">
    <text evidence="1">The sequence shown here is derived from an EMBL/GenBank/DDBJ whole genome shotgun (WGS) entry which is preliminary data.</text>
</comment>
<dbReference type="Proteomes" id="UP000295264">
    <property type="component" value="Unassembled WGS sequence"/>
</dbReference>
<dbReference type="EMBL" id="QWLN02005965">
    <property type="protein sequence ID" value="TEA36818.1"/>
    <property type="molecule type" value="Genomic_DNA"/>
</dbReference>
<accession>A0A484GMU4</accession>
<feature type="non-terminal residue" evidence="1">
    <location>
        <position position="1"/>
    </location>
</feature>
<gene>
    <name evidence="1" type="ORF">DBR06_SOUSAS310246</name>
</gene>
<keyword evidence="2" id="KW-1185">Reference proteome</keyword>
<protein>
    <submittedName>
        <fullName evidence="1">Uncharacterized protein</fullName>
    </submittedName>
</protein>
<reference evidence="1 2" key="1">
    <citation type="journal article" date="2018" name="Genomics">
        <title>Molecular footprints of inshore aquatic adaptation in Indo-Pacific humpback dolphin (Sousa chinensis).</title>
        <authorList>
            <person name="Ming Y."/>
            <person name="Jian J."/>
            <person name="Yu F."/>
            <person name="Yu X."/>
            <person name="Wang J."/>
            <person name="Liu W."/>
        </authorList>
    </citation>
    <scope>NUCLEOTIDE SEQUENCE [LARGE SCALE GENOMIC DNA]</scope>
    <source>
        <strain evidence="1">MY-2018</strain>
        <tissue evidence="1">Skin</tissue>
    </source>
</reference>
<evidence type="ECO:0000313" key="1">
    <source>
        <dbReference type="EMBL" id="TEA36818.1"/>
    </source>
</evidence>
<proteinExistence type="predicted"/>
<name>A0A484GMU4_SOUCH</name>
<sequence>SLVVQWLRLRSSNAGGPGSIPGQGTRSHMQQLKILHAVTKKISHVATKIPRGT</sequence>
<dbReference type="AlphaFoldDB" id="A0A484GMU4"/>
<organism evidence="1 2">
    <name type="scientific">Sousa chinensis</name>
    <name type="common">Indo-pacific humpbacked dolphin</name>
    <name type="synonym">Steno chinensis</name>
    <dbReference type="NCBI Taxonomy" id="103600"/>
    <lineage>
        <taxon>Eukaryota</taxon>
        <taxon>Metazoa</taxon>
        <taxon>Chordata</taxon>
        <taxon>Craniata</taxon>
        <taxon>Vertebrata</taxon>
        <taxon>Euteleostomi</taxon>
        <taxon>Mammalia</taxon>
        <taxon>Eutheria</taxon>
        <taxon>Laurasiatheria</taxon>
        <taxon>Artiodactyla</taxon>
        <taxon>Whippomorpha</taxon>
        <taxon>Cetacea</taxon>
        <taxon>Odontoceti</taxon>
        <taxon>Delphinidae</taxon>
        <taxon>Sousa</taxon>
    </lineage>
</organism>
<evidence type="ECO:0000313" key="2">
    <source>
        <dbReference type="Proteomes" id="UP000295264"/>
    </source>
</evidence>